<evidence type="ECO:0000256" key="1">
    <source>
        <dbReference type="ARBA" id="ARBA00004651"/>
    </source>
</evidence>
<reference evidence="9 10" key="1">
    <citation type="submission" date="2019-06" db="EMBL/GenBank/DDBJ databases">
        <title>Whole genome shotgun sequence of Streptomyces spinoverrucosus NBRC 14228.</title>
        <authorList>
            <person name="Hosoyama A."/>
            <person name="Uohara A."/>
            <person name="Ohji S."/>
            <person name="Ichikawa N."/>
        </authorList>
    </citation>
    <scope>NUCLEOTIDE SEQUENCE [LARGE SCALE GENOMIC DNA]</scope>
    <source>
        <strain evidence="9 10">NBRC 14228</strain>
    </source>
</reference>
<keyword evidence="3" id="KW-1003">Cell membrane</keyword>
<dbReference type="Gene3D" id="1.10.3720.10">
    <property type="entry name" value="MetI-like"/>
    <property type="match status" value="1"/>
</dbReference>
<sequence>MHQAERTPAVPRKPPTVSAESSLPAMLQFIIRRTVGAIVTLFLIGAATFFLFVAAPSDYASLACGRDCSPARLEDIREALGLNLPIAQQFWDFMSGIVTGRDFPDGHCAAPCLGQSFYSGDMVFDTIMDRFPLTLSLTAGAMIVFLTVGIGAGMISAYRRGSAIDKAATGASMVLSSMQIYFLGPIVLLIFVYSTGWVEDPKYVPFTEDPFGWLAGLWIPMAVMATIFTAQYTRMARASLIEQLAEEHVRTARAKGMPKKYVFFRYAWRGSLIPIVTVLGIDLSALLGGGVVTEITFSLQGIGRLAVQGATTKDLPLTMGVMLFGAFFILLLNILVDIVYAWIDPRVRLS</sequence>
<dbReference type="GO" id="GO:0055085">
    <property type="term" value="P:transmembrane transport"/>
    <property type="evidence" value="ECO:0007669"/>
    <property type="project" value="InterPro"/>
</dbReference>
<evidence type="ECO:0000256" key="5">
    <source>
        <dbReference type="ARBA" id="ARBA00022989"/>
    </source>
</evidence>
<gene>
    <name evidence="9" type="ORF">SSP24_68080</name>
</gene>
<feature type="transmembrane region" description="Helical" evidence="7">
    <location>
        <begin position="321"/>
        <end position="343"/>
    </location>
</feature>
<accession>A0A4Y3VRB2</accession>
<evidence type="ECO:0000313" key="9">
    <source>
        <dbReference type="EMBL" id="GEC09153.1"/>
    </source>
</evidence>
<proteinExistence type="inferred from homology"/>
<dbReference type="CDD" id="cd06261">
    <property type="entry name" value="TM_PBP2"/>
    <property type="match status" value="1"/>
</dbReference>
<dbReference type="GO" id="GO:0005886">
    <property type="term" value="C:plasma membrane"/>
    <property type="evidence" value="ECO:0007669"/>
    <property type="project" value="UniProtKB-SubCell"/>
</dbReference>
<evidence type="ECO:0000259" key="8">
    <source>
        <dbReference type="PROSITE" id="PS50928"/>
    </source>
</evidence>
<comment type="subcellular location">
    <subcellularLocation>
        <location evidence="1 7">Cell membrane</location>
        <topology evidence="1 7">Multi-pass membrane protein</topology>
    </subcellularLocation>
</comment>
<feature type="transmembrane region" description="Helical" evidence="7">
    <location>
        <begin position="266"/>
        <end position="287"/>
    </location>
</feature>
<feature type="transmembrane region" description="Helical" evidence="7">
    <location>
        <begin position="133"/>
        <end position="158"/>
    </location>
</feature>
<evidence type="ECO:0000256" key="3">
    <source>
        <dbReference type="ARBA" id="ARBA00022475"/>
    </source>
</evidence>
<dbReference type="InterPro" id="IPR035906">
    <property type="entry name" value="MetI-like_sf"/>
</dbReference>
<dbReference type="PANTHER" id="PTHR30465:SF0">
    <property type="entry name" value="OLIGOPEPTIDE TRANSPORT SYSTEM PERMEASE PROTEIN APPB"/>
    <property type="match status" value="1"/>
</dbReference>
<dbReference type="PANTHER" id="PTHR30465">
    <property type="entry name" value="INNER MEMBRANE ABC TRANSPORTER"/>
    <property type="match status" value="1"/>
</dbReference>
<evidence type="ECO:0000313" key="10">
    <source>
        <dbReference type="Proteomes" id="UP000317881"/>
    </source>
</evidence>
<keyword evidence="10" id="KW-1185">Reference proteome</keyword>
<dbReference type="EMBL" id="BJND01000065">
    <property type="protein sequence ID" value="GEC09153.1"/>
    <property type="molecule type" value="Genomic_DNA"/>
</dbReference>
<keyword evidence="4 7" id="KW-0812">Transmembrane</keyword>
<keyword evidence="2 7" id="KW-0813">Transport</keyword>
<comment type="similarity">
    <text evidence="7">Belongs to the binding-protein-dependent transport system permease family.</text>
</comment>
<dbReference type="PROSITE" id="PS50928">
    <property type="entry name" value="ABC_TM1"/>
    <property type="match status" value="1"/>
</dbReference>
<dbReference type="Pfam" id="PF19300">
    <property type="entry name" value="BPD_transp_1_N"/>
    <property type="match status" value="1"/>
</dbReference>
<keyword evidence="5 7" id="KW-1133">Transmembrane helix</keyword>
<keyword evidence="6 7" id="KW-0472">Membrane</keyword>
<dbReference type="InterPro" id="IPR000515">
    <property type="entry name" value="MetI-like"/>
</dbReference>
<dbReference type="AlphaFoldDB" id="A0A4Y3VRB2"/>
<name>A0A4Y3VRB2_9ACTN</name>
<protein>
    <submittedName>
        <fullName evidence="9">ABC transporter permease</fullName>
    </submittedName>
</protein>
<organism evidence="9 10">
    <name type="scientific">Streptomyces spinoverrucosus</name>
    <dbReference type="NCBI Taxonomy" id="284043"/>
    <lineage>
        <taxon>Bacteria</taxon>
        <taxon>Bacillati</taxon>
        <taxon>Actinomycetota</taxon>
        <taxon>Actinomycetes</taxon>
        <taxon>Kitasatosporales</taxon>
        <taxon>Streptomycetaceae</taxon>
        <taxon>Streptomyces</taxon>
    </lineage>
</organism>
<evidence type="ECO:0000256" key="6">
    <source>
        <dbReference type="ARBA" id="ARBA00023136"/>
    </source>
</evidence>
<feature type="domain" description="ABC transmembrane type-1" evidence="8">
    <location>
        <begin position="131"/>
        <end position="340"/>
    </location>
</feature>
<dbReference type="Pfam" id="PF00528">
    <property type="entry name" value="BPD_transp_1"/>
    <property type="match status" value="1"/>
</dbReference>
<evidence type="ECO:0000256" key="2">
    <source>
        <dbReference type="ARBA" id="ARBA00022448"/>
    </source>
</evidence>
<comment type="caution">
    <text evidence="9">The sequence shown here is derived from an EMBL/GenBank/DDBJ whole genome shotgun (WGS) entry which is preliminary data.</text>
</comment>
<evidence type="ECO:0000256" key="7">
    <source>
        <dbReference type="RuleBase" id="RU363032"/>
    </source>
</evidence>
<feature type="transmembrane region" description="Helical" evidence="7">
    <location>
        <begin position="179"/>
        <end position="198"/>
    </location>
</feature>
<dbReference type="SUPFAM" id="SSF161098">
    <property type="entry name" value="MetI-like"/>
    <property type="match status" value="1"/>
</dbReference>
<evidence type="ECO:0000256" key="4">
    <source>
        <dbReference type="ARBA" id="ARBA00022692"/>
    </source>
</evidence>
<dbReference type="Proteomes" id="UP000317881">
    <property type="component" value="Unassembled WGS sequence"/>
</dbReference>
<dbReference type="InterPro" id="IPR045621">
    <property type="entry name" value="BPD_transp_1_N"/>
</dbReference>
<feature type="transmembrane region" description="Helical" evidence="7">
    <location>
        <begin position="210"/>
        <end position="230"/>
    </location>
</feature>
<feature type="transmembrane region" description="Helical" evidence="7">
    <location>
        <begin position="35"/>
        <end position="55"/>
    </location>
</feature>